<dbReference type="PATRIC" id="fig|1461584.3.peg.2586"/>
<gene>
    <name evidence="2" type="ORF">BN1051_02613</name>
</gene>
<feature type="transmembrane region" description="Helical" evidence="1">
    <location>
        <begin position="166"/>
        <end position="188"/>
    </location>
</feature>
<proteinExistence type="predicted"/>
<accession>A0A078MWP4</accession>
<dbReference type="EMBL" id="LN483071">
    <property type="protein sequence ID" value="CEA09246.1"/>
    <property type="molecule type" value="Genomic_DNA"/>
</dbReference>
<organism evidence="2">
    <name type="scientific">Arthrobacter saudimassiliensis</name>
    <dbReference type="NCBI Taxonomy" id="1461584"/>
    <lineage>
        <taxon>Bacteria</taxon>
        <taxon>Bacillati</taxon>
        <taxon>Actinomycetota</taxon>
        <taxon>Actinomycetes</taxon>
        <taxon>Micrococcales</taxon>
        <taxon>Micrococcaceae</taxon>
        <taxon>Arthrobacter</taxon>
    </lineage>
</organism>
<evidence type="ECO:0000313" key="2">
    <source>
        <dbReference type="EMBL" id="CEA09246.1"/>
    </source>
</evidence>
<protein>
    <submittedName>
        <fullName evidence="2">Acid-resistance membrane protein</fullName>
    </submittedName>
</protein>
<dbReference type="InterPro" id="IPR005325">
    <property type="entry name" value="DUF308_memb"/>
</dbReference>
<dbReference type="Pfam" id="PF03729">
    <property type="entry name" value="DUF308"/>
    <property type="match status" value="1"/>
</dbReference>
<dbReference type="AlphaFoldDB" id="A0A078MWP4"/>
<evidence type="ECO:0000256" key="1">
    <source>
        <dbReference type="SAM" id="Phobius"/>
    </source>
</evidence>
<dbReference type="PANTHER" id="PTHR34989">
    <property type="entry name" value="PROTEIN HDED"/>
    <property type="match status" value="1"/>
</dbReference>
<keyword evidence="1" id="KW-0812">Transmembrane</keyword>
<feature type="transmembrane region" description="Helical" evidence="1">
    <location>
        <begin position="88"/>
        <end position="105"/>
    </location>
</feature>
<dbReference type="InterPro" id="IPR052712">
    <property type="entry name" value="Acid_resist_chaperone_HdeD"/>
</dbReference>
<keyword evidence="1" id="KW-1133">Transmembrane helix</keyword>
<dbReference type="GO" id="GO:0005886">
    <property type="term" value="C:plasma membrane"/>
    <property type="evidence" value="ECO:0007669"/>
    <property type="project" value="TreeGrafter"/>
</dbReference>
<sequence>MSFSSSTFDPRGTLNLNVEDLTRSALRAFRTALGVTGAVSLILGLVVLFWPGATLDVIAVLFGLYFVISGGIRIISGIITPFSAGLRVLNIIVGVLLVIVGIVAIRNPLASLTVLGMVVGIAWIVEGVMALTEVESGGSRWYAITYGVISLLAGVVVLFLPVSSLAALVVFGGIFLLLLGVVQLVRALTFGRGAARAA</sequence>
<keyword evidence="1" id="KW-0472">Membrane</keyword>
<feature type="transmembrane region" description="Helical" evidence="1">
    <location>
        <begin position="32"/>
        <end position="51"/>
    </location>
</feature>
<feature type="transmembrane region" description="Helical" evidence="1">
    <location>
        <begin position="57"/>
        <end position="76"/>
    </location>
</feature>
<name>A0A078MWP4_9MICC</name>
<reference evidence="2" key="1">
    <citation type="submission" date="2014-07" db="EMBL/GenBank/DDBJ databases">
        <authorList>
            <person name="Urmite Genomes Urmite Genomes"/>
        </authorList>
    </citation>
    <scope>NUCLEOTIDE SEQUENCE</scope>
    <source>
        <strain evidence="2">11W110_air</strain>
    </source>
</reference>
<feature type="transmembrane region" description="Helical" evidence="1">
    <location>
        <begin position="141"/>
        <end position="160"/>
    </location>
</feature>
<feature type="transmembrane region" description="Helical" evidence="1">
    <location>
        <begin position="111"/>
        <end position="129"/>
    </location>
</feature>
<dbReference type="PANTHER" id="PTHR34989:SF1">
    <property type="entry name" value="PROTEIN HDED"/>
    <property type="match status" value="1"/>
</dbReference>